<evidence type="ECO:0000313" key="14">
    <source>
        <dbReference type="Proteomes" id="UP000094487"/>
    </source>
</evidence>
<comment type="subcellular location">
    <subcellularLocation>
        <location evidence="1">Cell inner membrane</location>
        <topology evidence="1">Single-pass membrane protein</topology>
        <orientation evidence="1">Periplasmic side</orientation>
    </subcellularLocation>
</comment>
<dbReference type="InterPro" id="IPR051045">
    <property type="entry name" value="TonB-dependent_transducer"/>
</dbReference>
<keyword evidence="3" id="KW-0813">Transport</keyword>
<dbReference type="InterPro" id="IPR037682">
    <property type="entry name" value="TonB_C"/>
</dbReference>
<dbReference type="GO" id="GO:0055085">
    <property type="term" value="P:transmembrane transport"/>
    <property type="evidence" value="ECO:0007669"/>
    <property type="project" value="InterPro"/>
</dbReference>
<evidence type="ECO:0000256" key="8">
    <source>
        <dbReference type="ARBA" id="ARBA00022989"/>
    </source>
</evidence>
<evidence type="ECO:0000256" key="9">
    <source>
        <dbReference type="ARBA" id="ARBA00023136"/>
    </source>
</evidence>
<dbReference type="NCBIfam" id="TIGR01352">
    <property type="entry name" value="tonB_Cterm"/>
    <property type="match status" value="1"/>
</dbReference>
<evidence type="ECO:0000256" key="5">
    <source>
        <dbReference type="ARBA" id="ARBA00022519"/>
    </source>
</evidence>
<reference evidence="13 14" key="1">
    <citation type="submission" date="2016-08" db="EMBL/GenBank/DDBJ databases">
        <title>Draft genome of the agarase producing Sphingomonas sp. MCT13.</title>
        <authorList>
            <person name="D'Andrea M.M."/>
            <person name="Rossolini G.M."/>
            <person name="Thaller M.C."/>
        </authorList>
    </citation>
    <scope>NUCLEOTIDE SEQUENCE [LARGE SCALE GENOMIC DNA]</scope>
    <source>
        <strain evidence="13 14">MCT13</strain>
    </source>
</reference>
<dbReference type="Proteomes" id="UP000094487">
    <property type="component" value="Unassembled WGS sequence"/>
</dbReference>
<dbReference type="PROSITE" id="PS52015">
    <property type="entry name" value="TONB_CTD"/>
    <property type="match status" value="1"/>
</dbReference>
<evidence type="ECO:0000256" key="6">
    <source>
        <dbReference type="ARBA" id="ARBA00022692"/>
    </source>
</evidence>
<dbReference type="Pfam" id="PF03544">
    <property type="entry name" value="TonB_C"/>
    <property type="match status" value="1"/>
</dbReference>
<evidence type="ECO:0000256" key="2">
    <source>
        <dbReference type="ARBA" id="ARBA00006555"/>
    </source>
</evidence>
<evidence type="ECO:0000256" key="7">
    <source>
        <dbReference type="ARBA" id="ARBA00022927"/>
    </source>
</evidence>
<keyword evidence="5" id="KW-0997">Cell inner membrane</keyword>
<feature type="domain" description="TonB C-terminal" evidence="12">
    <location>
        <begin position="153"/>
        <end position="245"/>
    </location>
</feature>
<organism evidence="13 14">
    <name type="scientific">Sphingomonas turrisvirgatae</name>
    <dbReference type="NCBI Taxonomy" id="1888892"/>
    <lineage>
        <taxon>Bacteria</taxon>
        <taxon>Pseudomonadati</taxon>
        <taxon>Pseudomonadota</taxon>
        <taxon>Alphaproteobacteria</taxon>
        <taxon>Sphingomonadales</taxon>
        <taxon>Sphingomonadaceae</taxon>
        <taxon>Sphingomonas</taxon>
    </lineage>
</organism>
<dbReference type="GO" id="GO:0015031">
    <property type="term" value="P:protein transport"/>
    <property type="evidence" value="ECO:0007669"/>
    <property type="project" value="UniProtKB-KW"/>
</dbReference>
<feature type="region of interest" description="Disordered" evidence="10">
    <location>
        <begin position="133"/>
        <end position="167"/>
    </location>
</feature>
<feature type="compositionally biased region" description="Gly residues" evidence="10">
    <location>
        <begin position="133"/>
        <end position="142"/>
    </location>
</feature>
<dbReference type="EMBL" id="MDDS01000031">
    <property type="protein sequence ID" value="ODP37405.1"/>
    <property type="molecule type" value="Genomic_DNA"/>
</dbReference>
<dbReference type="AlphaFoldDB" id="A0A1E3LW81"/>
<sequence length="251" mass="26268">MTAMALSSPRERIGGAAAALGVTGILGAVLVLGLAVHGGLVKPDGEVTLFDVLPEPPKPKPKSERMKQRNTRPSGAAAPPNLKSRATEVQVPRPIVPIVVPPPLPIAEKAADGAQATSGAALVAGPGTGAGGIGDGFGGGGDGDGDGAGDRDATPPRQIRGRISNRDYPENLSEAGIGGRVTVLYLVETDGRVAECDVVGSSGNRQLDNWTCQLIRERFRFRPSLNDRGRPVPALVRENHYWQTWREPADR</sequence>
<keyword evidence="8 11" id="KW-1133">Transmembrane helix</keyword>
<gene>
    <name evidence="13" type="ORF">BFL28_18200</name>
</gene>
<evidence type="ECO:0000256" key="3">
    <source>
        <dbReference type="ARBA" id="ARBA00022448"/>
    </source>
</evidence>
<dbReference type="SUPFAM" id="SSF74653">
    <property type="entry name" value="TolA/TonB C-terminal domain"/>
    <property type="match status" value="1"/>
</dbReference>
<evidence type="ECO:0000256" key="11">
    <source>
        <dbReference type="SAM" id="Phobius"/>
    </source>
</evidence>
<dbReference type="PANTHER" id="PTHR33446">
    <property type="entry name" value="PROTEIN TONB-RELATED"/>
    <property type="match status" value="1"/>
</dbReference>
<evidence type="ECO:0000256" key="10">
    <source>
        <dbReference type="SAM" id="MobiDB-lite"/>
    </source>
</evidence>
<dbReference type="STRING" id="1888892.BFL28_18200"/>
<dbReference type="InterPro" id="IPR006260">
    <property type="entry name" value="TonB/TolA_C"/>
</dbReference>
<evidence type="ECO:0000313" key="13">
    <source>
        <dbReference type="EMBL" id="ODP37405.1"/>
    </source>
</evidence>
<feature type="transmembrane region" description="Helical" evidence="11">
    <location>
        <begin position="12"/>
        <end position="36"/>
    </location>
</feature>
<accession>A0A1E3LW81</accession>
<keyword evidence="6 11" id="KW-0812">Transmembrane</keyword>
<feature type="region of interest" description="Disordered" evidence="10">
    <location>
        <begin position="52"/>
        <end position="89"/>
    </location>
</feature>
<dbReference type="Gene3D" id="3.30.1150.10">
    <property type="match status" value="1"/>
</dbReference>
<protein>
    <recommendedName>
        <fullName evidence="12">TonB C-terminal domain-containing protein</fullName>
    </recommendedName>
</protein>
<evidence type="ECO:0000259" key="12">
    <source>
        <dbReference type="PROSITE" id="PS52015"/>
    </source>
</evidence>
<keyword evidence="9 11" id="KW-0472">Membrane</keyword>
<evidence type="ECO:0000256" key="4">
    <source>
        <dbReference type="ARBA" id="ARBA00022475"/>
    </source>
</evidence>
<keyword evidence="14" id="KW-1185">Reference proteome</keyword>
<keyword evidence="4" id="KW-1003">Cell membrane</keyword>
<evidence type="ECO:0000256" key="1">
    <source>
        <dbReference type="ARBA" id="ARBA00004383"/>
    </source>
</evidence>
<keyword evidence="7" id="KW-0653">Protein transport</keyword>
<dbReference type="GO" id="GO:0005886">
    <property type="term" value="C:plasma membrane"/>
    <property type="evidence" value="ECO:0007669"/>
    <property type="project" value="UniProtKB-SubCell"/>
</dbReference>
<proteinExistence type="inferred from homology"/>
<comment type="caution">
    <text evidence="13">The sequence shown here is derived from an EMBL/GenBank/DDBJ whole genome shotgun (WGS) entry which is preliminary data.</text>
</comment>
<name>A0A1E3LW81_9SPHN</name>
<comment type="similarity">
    <text evidence="2">Belongs to the TonB family.</text>
</comment>
<feature type="compositionally biased region" description="Basic and acidic residues" evidence="10">
    <location>
        <begin position="57"/>
        <end position="67"/>
    </location>
</feature>